<accession>A0AAV4MPF2</accession>
<gene>
    <name evidence="1" type="ORF">CDAR_504991</name>
</gene>
<evidence type="ECO:0000313" key="1">
    <source>
        <dbReference type="EMBL" id="GIX74260.1"/>
    </source>
</evidence>
<evidence type="ECO:0000313" key="2">
    <source>
        <dbReference type="Proteomes" id="UP001054837"/>
    </source>
</evidence>
<sequence>MEPHSIHTSLCYSTQFTQVAGAKARVCWQMGDRPRSNEILSRSILKQIFHISKRFHPRVNCHLGNALSGLLASVPTQWSPIPFIPPFGRTQFTQVAGAKARVCWQMGDRSRLMRFCQDLFLRKFSTSASDSIRVSIVTSEMRCLYQVSKTQKLRR</sequence>
<dbReference type="AlphaFoldDB" id="A0AAV4MPF2"/>
<organism evidence="1 2">
    <name type="scientific">Caerostris darwini</name>
    <dbReference type="NCBI Taxonomy" id="1538125"/>
    <lineage>
        <taxon>Eukaryota</taxon>
        <taxon>Metazoa</taxon>
        <taxon>Ecdysozoa</taxon>
        <taxon>Arthropoda</taxon>
        <taxon>Chelicerata</taxon>
        <taxon>Arachnida</taxon>
        <taxon>Araneae</taxon>
        <taxon>Araneomorphae</taxon>
        <taxon>Entelegynae</taxon>
        <taxon>Araneoidea</taxon>
        <taxon>Araneidae</taxon>
        <taxon>Caerostris</taxon>
    </lineage>
</organism>
<dbReference type="Proteomes" id="UP001054837">
    <property type="component" value="Unassembled WGS sequence"/>
</dbReference>
<keyword evidence="2" id="KW-1185">Reference proteome</keyword>
<reference evidence="1 2" key="1">
    <citation type="submission" date="2021-06" db="EMBL/GenBank/DDBJ databases">
        <title>Caerostris darwini draft genome.</title>
        <authorList>
            <person name="Kono N."/>
            <person name="Arakawa K."/>
        </authorList>
    </citation>
    <scope>NUCLEOTIDE SEQUENCE [LARGE SCALE GENOMIC DNA]</scope>
</reference>
<proteinExistence type="predicted"/>
<protein>
    <submittedName>
        <fullName evidence="1">Uncharacterized protein</fullName>
    </submittedName>
</protein>
<comment type="caution">
    <text evidence="1">The sequence shown here is derived from an EMBL/GenBank/DDBJ whole genome shotgun (WGS) entry which is preliminary data.</text>
</comment>
<name>A0AAV4MPF2_9ARAC</name>
<dbReference type="EMBL" id="BPLQ01000719">
    <property type="protein sequence ID" value="GIX74260.1"/>
    <property type="molecule type" value="Genomic_DNA"/>
</dbReference>